<proteinExistence type="predicted"/>
<dbReference type="Gene3D" id="1.25.10.10">
    <property type="entry name" value="Leucine-rich Repeat Variant"/>
    <property type="match status" value="1"/>
</dbReference>
<dbReference type="SUPFAM" id="SSF48371">
    <property type="entry name" value="ARM repeat"/>
    <property type="match status" value="1"/>
</dbReference>
<dbReference type="InterPro" id="IPR016024">
    <property type="entry name" value="ARM-type_fold"/>
</dbReference>
<gene>
    <name evidence="1" type="ORF">F3Y22_tig00109972pilonHSYRG00358</name>
</gene>
<reference evidence="1" key="1">
    <citation type="submission" date="2019-09" db="EMBL/GenBank/DDBJ databases">
        <title>Draft genome information of white flower Hibiscus syriacus.</title>
        <authorList>
            <person name="Kim Y.-M."/>
        </authorList>
    </citation>
    <scope>NUCLEOTIDE SEQUENCE [LARGE SCALE GENOMIC DNA]</scope>
    <source>
        <strain evidence="1">YM2019G1</strain>
    </source>
</reference>
<dbReference type="EMBL" id="VEPZ02000792">
    <property type="protein sequence ID" value="KAE8719265.1"/>
    <property type="molecule type" value="Genomic_DNA"/>
</dbReference>
<organism evidence="1 2">
    <name type="scientific">Hibiscus syriacus</name>
    <name type="common">Rose of Sharon</name>
    <dbReference type="NCBI Taxonomy" id="106335"/>
    <lineage>
        <taxon>Eukaryota</taxon>
        <taxon>Viridiplantae</taxon>
        <taxon>Streptophyta</taxon>
        <taxon>Embryophyta</taxon>
        <taxon>Tracheophyta</taxon>
        <taxon>Spermatophyta</taxon>
        <taxon>Magnoliopsida</taxon>
        <taxon>eudicotyledons</taxon>
        <taxon>Gunneridae</taxon>
        <taxon>Pentapetalae</taxon>
        <taxon>rosids</taxon>
        <taxon>malvids</taxon>
        <taxon>Malvales</taxon>
        <taxon>Malvaceae</taxon>
        <taxon>Malvoideae</taxon>
        <taxon>Hibiscus</taxon>
    </lineage>
</organism>
<sequence length="581" mass="64497">MLASTTLPICFNFKLLNPHQDQYYKILVLEEGLIPVPMVGSAAYKSFRPGLYSWPSMPDGTEIEQTSKGPSRFGASELLPGLNVGENAEIEEAKQNAIVGRTQQQFLARIGAIELDGKKESQFDTPTDNRLTLLPWIEGVARLVLILELDDEVAISRAAESIADSSINEHMRISFKEAGAIKHLILLLDHNSYAVRSAVTHSSALNRGKFTKYFALLFIRDLKLKEFYTLSLSSETVGDLWKVDGKGAASSVDASGDRPYFADMEDDVEGQEPDKYALQLEEAAQAVSAASRLLTKLVDSEQFSRKIDTTLFTKLLREILRSAIPLQNKDWVAACLVKLSYLSGPYVDYENPINMEVTLYEAIPRLVEQIQSSFSPETQEAAAVELSRIISEGSTKSTEEAKEALQWLAYPAAQFPWPELWFFPLLLLQINPLLKKLRQIRNPKQQEEGDNVCVNKSQTLLLSSRLNAPLVPAPSVTLTPGISSSTPVLPFFDLEEDSRKTIFDGLLPVGGGKFEGEIEKKLRETGEWIGSTTEATFRSSGKTILLVVLQWILPIWTISLLVASGVIKLPFTTPLIDDLIM</sequence>
<evidence type="ECO:0000313" key="2">
    <source>
        <dbReference type="Proteomes" id="UP000436088"/>
    </source>
</evidence>
<dbReference type="AlphaFoldDB" id="A0A6A3BS45"/>
<accession>A0A6A3BS45</accession>
<keyword evidence="2" id="KW-1185">Reference proteome</keyword>
<dbReference type="InterPro" id="IPR011989">
    <property type="entry name" value="ARM-like"/>
</dbReference>
<evidence type="ECO:0000313" key="1">
    <source>
        <dbReference type="EMBL" id="KAE8719265.1"/>
    </source>
</evidence>
<dbReference type="PANTHER" id="PTHR47451">
    <property type="entry name" value="ARM REPEAT SUPERFAMILY PROTEIN"/>
    <property type="match status" value="1"/>
</dbReference>
<comment type="caution">
    <text evidence="1">The sequence shown here is derived from an EMBL/GenBank/DDBJ whole genome shotgun (WGS) entry which is preliminary data.</text>
</comment>
<protein>
    <submittedName>
        <fullName evidence="1">Uncharacterized protein</fullName>
    </submittedName>
</protein>
<dbReference type="PANTHER" id="PTHR47451:SF1">
    <property type="entry name" value="ARM REPEAT SUPERFAMILY PROTEIN"/>
    <property type="match status" value="1"/>
</dbReference>
<name>A0A6A3BS45_HIBSY</name>
<dbReference type="Proteomes" id="UP000436088">
    <property type="component" value="Unassembled WGS sequence"/>
</dbReference>